<evidence type="ECO:0008006" key="5">
    <source>
        <dbReference type="Google" id="ProtNLM"/>
    </source>
</evidence>
<feature type="chain" id="PRO_5039947016" description="Leucine rich repeat protein" evidence="2">
    <location>
        <begin position="21"/>
        <end position="248"/>
    </location>
</feature>
<dbReference type="InterPro" id="IPR032675">
    <property type="entry name" value="LRR_dom_sf"/>
</dbReference>
<proteinExistence type="predicted"/>
<gene>
    <name evidence="3" type="ORF">PVAND_016001</name>
</gene>
<feature type="signal peptide" evidence="2">
    <location>
        <begin position="1"/>
        <end position="20"/>
    </location>
</feature>
<keyword evidence="2" id="KW-0732">Signal</keyword>
<dbReference type="EMBL" id="JADBJN010000004">
    <property type="protein sequence ID" value="KAG5668044.1"/>
    <property type="molecule type" value="Genomic_DNA"/>
</dbReference>
<dbReference type="SUPFAM" id="SSF52058">
    <property type="entry name" value="L domain-like"/>
    <property type="match status" value="1"/>
</dbReference>
<comment type="caution">
    <text evidence="3">The sequence shown here is derived from an EMBL/GenBank/DDBJ whole genome shotgun (WGS) entry which is preliminary data.</text>
</comment>
<name>A0A9J6BDV6_POLVA</name>
<organism evidence="3 4">
    <name type="scientific">Polypedilum vanderplanki</name>
    <name type="common">Sleeping chironomid midge</name>
    <dbReference type="NCBI Taxonomy" id="319348"/>
    <lineage>
        <taxon>Eukaryota</taxon>
        <taxon>Metazoa</taxon>
        <taxon>Ecdysozoa</taxon>
        <taxon>Arthropoda</taxon>
        <taxon>Hexapoda</taxon>
        <taxon>Insecta</taxon>
        <taxon>Pterygota</taxon>
        <taxon>Neoptera</taxon>
        <taxon>Endopterygota</taxon>
        <taxon>Diptera</taxon>
        <taxon>Nematocera</taxon>
        <taxon>Chironomoidea</taxon>
        <taxon>Chironomidae</taxon>
        <taxon>Chironominae</taxon>
        <taxon>Polypedilum</taxon>
        <taxon>Polypedilum</taxon>
    </lineage>
</organism>
<dbReference type="OrthoDB" id="694479at2759"/>
<dbReference type="Pfam" id="PF13855">
    <property type="entry name" value="LRR_8"/>
    <property type="match status" value="1"/>
</dbReference>
<evidence type="ECO:0000313" key="3">
    <source>
        <dbReference type="EMBL" id="KAG5668044.1"/>
    </source>
</evidence>
<sequence>MEVRFLQIFFIFTIIKQSFSLTIYCNIKNSTHFTENSENFECEIFNNLQIIQRNLQIDKILNSSNDTTEEIYEDYFENSNFQNISDVKFSTLITYNNTINFIPTNLHEFFPNLSLLAIVKSNLLEIWQKDLKNFPDLQGIWLPFNKIEVIEWHLFDYNPKLSQIILTENRIKIISSDAFNELKNLEHLDLLANVCINKFAASKEDVKKIIENLEAFCKYECNCENYFIMAFIFLAFFSAFILIYVLFK</sequence>
<evidence type="ECO:0000256" key="1">
    <source>
        <dbReference type="SAM" id="Phobius"/>
    </source>
</evidence>
<reference evidence="3" key="1">
    <citation type="submission" date="2021-03" db="EMBL/GenBank/DDBJ databases">
        <title>Chromosome level genome of the anhydrobiotic midge Polypedilum vanderplanki.</title>
        <authorList>
            <person name="Yoshida Y."/>
            <person name="Kikawada T."/>
            <person name="Gusev O."/>
        </authorList>
    </citation>
    <scope>NUCLEOTIDE SEQUENCE</scope>
    <source>
        <strain evidence="3">NIAS01</strain>
        <tissue evidence="3">Whole body or cell culture</tissue>
    </source>
</reference>
<protein>
    <recommendedName>
        <fullName evidence="5">Leucine rich repeat protein</fullName>
    </recommendedName>
</protein>
<accession>A0A9J6BDV6</accession>
<dbReference type="Gene3D" id="3.80.10.10">
    <property type="entry name" value="Ribonuclease Inhibitor"/>
    <property type="match status" value="1"/>
</dbReference>
<feature type="transmembrane region" description="Helical" evidence="1">
    <location>
        <begin position="226"/>
        <end position="247"/>
    </location>
</feature>
<evidence type="ECO:0000313" key="4">
    <source>
        <dbReference type="Proteomes" id="UP001107558"/>
    </source>
</evidence>
<keyword evidence="1" id="KW-1133">Transmembrane helix</keyword>
<evidence type="ECO:0000256" key="2">
    <source>
        <dbReference type="SAM" id="SignalP"/>
    </source>
</evidence>
<dbReference type="AlphaFoldDB" id="A0A9J6BDV6"/>
<keyword evidence="1" id="KW-0812">Transmembrane</keyword>
<dbReference type="Proteomes" id="UP001107558">
    <property type="component" value="Chromosome 4"/>
</dbReference>
<keyword evidence="1" id="KW-0472">Membrane</keyword>
<dbReference type="InterPro" id="IPR001611">
    <property type="entry name" value="Leu-rich_rpt"/>
</dbReference>
<keyword evidence="4" id="KW-1185">Reference proteome</keyword>